<organism evidence="1">
    <name type="scientific">Brassica campestris</name>
    <name type="common">Field mustard</name>
    <dbReference type="NCBI Taxonomy" id="3711"/>
    <lineage>
        <taxon>Eukaryota</taxon>
        <taxon>Viridiplantae</taxon>
        <taxon>Streptophyta</taxon>
        <taxon>Embryophyta</taxon>
        <taxon>Tracheophyta</taxon>
        <taxon>Spermatophyta</taxon>
        <taxon>Magnoliopsida</taxon>
        <taxon>eudicotyledons</taxon>
        <taxon>Gunneridae</taxon>
        <taxon>Pentapetalae</taxon>
        <taxon>rosids</taxon>
        <taxon>malvids</taxon>
        <taxon>Brassicales</taxon>
        <taxon>Brassicaceae</taxon>
        <taxon>Brassiceae</taxon>
        <taxon>Brassica</taxon>
    </lineage>
</organism>
<accession>A0A3P6BAR5</accession>
<evidence type="ECO:0000313" key="1">
    <source>
        <dbReference type="EMBL" id="VDD00138.1"/>
    </source>
</evidence>
<dbReference type="AlphaFoldDB" id="A0A3P6BAR5"/>
<name>A0A3P6BAR5_BRACM</name>
<gene>
    <name evidence="1" type="ORF">BRAA07T30373Z</name>
</gene>
<reference evidence="1" key="1">
    <citation type="submission" date="2018-11" db="EMBL/GenBank/DDBJ databases">
        <authorList>
            <consortium name="Genoscope - CEA"/>
            <person name="William W."/>
        </authorList>
    </citation>
    <scope>NUCLEOTIDE SEQUENCE</scope>
</reference>
<sequence length="75" mass="8485">MSPMRFFKLMLIVLVEFLSLQSAGLVPFLKWILQIQPSLTMQSTGLPISPLMRNPCSQLECTLRMVIISSLMLTT</sequence>
<proteinExistence type="predicted"/>
<protein>
    <submittedName>
        <fullName evidence="1">Uncharacterized protein</fullName>
    </submittedName>
</protein>
<dbReference type="EMBL" id="LR031574">
    <property type="protein sequence ID" value="VDD00138.1"/>
    <property type="molecule type" value="Genomic_DNA"/>
</dbReference>